<feature type="domain" description="Apiosidase-like catalytic" evidence="2">
    <location>
        <begin position="11"/>
        <end position="351"/>
    </location>
</feature>
<dbReference type="PANTHER" id="PTHR37836:SF3">
    <property type="entry name" value="ENDOGLUCANASE"/>
    <property type="match status" value="1"/>
</dbReference>
<evidence type="ECO:0000313" key="4">
    <source>
        <dbReference type="Proteomes" id="UP001183246"/>
    </source>
</evidence>
<proteinExistence type="predicted"/>
<dbReference type="PANTHER" id="PTHR37836">
    <property type="entry name" value="LMO1036 PROTEIN"/>
    <property type="match status" value="1"/>
</dbReference>
<name>A0ABU2MRK7_9ACTN</name>
<gene>
    <name evidence="3" type="ORF">RM590_16760</name>
</gene>
<evidence type="ECO:0000259" key="1">
    <source>
        <dbReference type="Pfam" id="PF12904"/>
    </source>
</evidence>
<dbReference type="SUPFAM" id="SSF51445">
    <property type="entry name" value="(Trans)glycosidases"/>
    <property type="match status" value="1"/>
</dbReference>
<evidence type="ECO:0000259" key="2">
    <source>
        <dbReference type="Pfam" id="PF13204"/>
    </source>
</evidence>
<evidence type="ECO:0000313" key="3">
    <source>
        <dbReference type="EMBL" id="MDT0344257.1"/>
    </source>
</evidence>
<keyword evidence="4" id="KW-1185">Reference proteome</keyword>
<dbReference type="InterPro" id="IPR017853">
    <property type="entry name" value="GH"/>
</dbReference>
<protein>
    <submittedName>
        <fullName evidence="3">Glycoside hydrolase family 140 protein</fullName>
    </submittedName>
</protein>
<organism evidence="3 4">
    <name type="scientific">Streptomyces litchfieldiae</name>
    <dbReference type="NCBI Taxonomy" id="3075543"/>
    <lineage>
        <taxon>Bacteria</taxon>
        <taxon>Bacillati</taxon>
        <taxon>Actinomycetota</taxon>
        <taxon>Actinomycetes</taxon>
        <taxon>Kitasatosporales</taxon>
        <taxon>Streptomycetaceae</taxon>
        <taxon>Streptomyces</taxon>
    </lineage>
</organism>
<dbReference type="Proteomes" id="UP001183246">
    <property type="component" value="Unassembled WGS sequence"/>
</dbReference>
<dbReference type="InterPro" id="IPR025277">
    <property type="entry name" value="Apiosidase-like_cat_dom"/>
</dbReference>
<dbReference type="Pfam" id="PF12904">
    <property type="entry name" value="Collagen_bind_2"/>
    <property type="match status" value="1"/>
</dbReference>
<dbReference type="InterPro" id="IPR024749">
    <property type="entry name" value="Collagen-bd_put"/>
</dbReference>
<feature type="domain" description="Putative collagen-binding" evidence="1">
    <location>
        <begin position="355"/>
        <end position="448"/>
    </location>
</feature>
<sequence>MALPRLRVAPGGRHLETVTGEPFFWLADTAWTLPNHLTEAEAREYFGDRRAKGFNVVQLVALDPETNADMRNAAGLTPLAGDGSLRWTDAYFRHLDRILDLAEEHGCYVALVPAWGQLVTGDNWAWERFPVALDERAARAYGHWLGARYADRTHLVWVLGGDRHPVHLGHDHRPVWRALAEGIGSGVTGTALRWNRRDPAWDRVLMTYHPCHSEDPPVCSSSEWLHDDAWLSFNMLQSGHRDMVRSYEAIHRDYTRTPAKPVLDGEPNYEDWQYPTVTGTATHEAWNVRKRAYWSVLAGAFGHTYGHACVWPMIDEKRTTAALPYTWREALDRPGARQMRHLRALVESRPFHLSVPDQSLVVALHNYLDLRVQARRGLGGTFAFLYLTSGGSVTVDLAALRRGPVRAGWFDPRNGSWHAGEHVGAGGSRHTFHAPGRGPGNDWVLVLDAARGE</sequence>
<dbReference type="Pfam" id="PF13204">
    <property type="entry name" value="Apiosidase"/>
    <property type="match status" value="1"/>
</dbReference>
<dbReference type="GO" id="GO:0016787">
    <property type="term" value="F:hydrolase activity"/>
    <property type="evidence" value="ECO:0007669"/>
    <property type="project" value="UniProtKB-KW"/>
</dbReference>
<accession>A0ABU2MRK7</accession>
<dbReference type="EMBL" id="JAVREL010000009">
    <property type="protein sequence ID" value="MDT0344257.1"/>
    <property type="molecule type" value="Genomic_DNA"/>
</dbReference>
<dbReference type="Gene3D" id="3.20.20.80">
    <property type="entry name" value="Glycosidases"/>
    <property type="match status" value="1"/>
</dbReference>
<comment type="caution">
    <text evidence="3">The sequence shown here is derived from an EMBL/GenBank/DDBJ whole genome shotgun (WGS) entry which is preliminary data.</text>
</comment>
<dbReference type="RefSeq" id="WP_311705392.1">
    <property type="nucleotide sequence ID" value="NZ_JAVREL010000009.1"/>
</dbReference>
<keyword evidence="3" id="KW-0378">Hydrolase</keyword>
<reference evidence="4" key="1">
    <citation type="submission" date="2023-07" db="EMBL/GenBank/DDBJ databases">
        <title>30 novel species of actinomycetes from the DSMZ collection.</title>
        <authorList>
            <person name="Nouioui I."/>
        </authorList>
    </citation>
    <scope>NUCLEOTIDE SEQUENCE [LARGE SCALE GENOMIC DNA]</scope>
    <source>
        <strain evidence="4">DSM 44938</strain>
    </source>
</reference>